<gene>
    <name evidence="2" type="ORF">RM705_34880</name>
</gene>
<dbReference type="PRINTS" id="PR00040">
    <property type="entry name" value="HTHMERR"/>
</dbReference>
<dbReference type="Pfam" id="PF00376">
    <property type="entry name" value="MerR"/>
    <property type="match status" value="1"/>
</dbReference>
<dbReference type="PROSITE" id="PS50937">
    <property type="entry name" value="HTH_MERR_2"/>
    <property type="match status" value="1"/>
</dbReference>
<accession>A0ABU2Q5Y0</accession>
<dbReference type="Proteomes" id="UP001183881">
    <property type="component" value="Unassembled WGS sequence"/>
</dbReference>
<dbReference type="Gene3D" id="1.10.1660.10">
    <property type="match status" value="1"/>
</dbReference>
<name>A0ABU2Q5Y0_9ACTN</name>
<comment type="caution">
    <text evidence="2">The sequence shown here is derived from an EMBL/GenBank/DDBJ whole genome shotgun (WGS) entry which is preliminary data.</text>
</comment>
<protein>
    <submittedName>
        <fullName evidence="2">MerR family DNA-binding transcriptional regulator</fullName>
    </submittedName>
</protein>
<dbReference type="SUPFAM" id="SSF46955">
    <property type="entry name" value="Putative DNA-binding domain"/>
    <property type="match status" value="1"/>
</dbReference>
<evidence type="ECO:0000313" key="2">
    <source>
        <dbReference type="EMBL" id="MDT0399848.1"/>
    </source>
</evidence>
<reference evidence="3" key="1">
    <citation type="submission" date="2023-07" db="EMBL/GenBank/DDBJ databases">
        <title>30 novel species of actinomycetes from the DSMZ collection.</title>
        <authorList>
            <person name="Nouioui I."/>
        </authorList>
    </citation>
    <scope>NUCLEOTIDE SEQUENCE [LARGE SCALE GENOMIC DNA]</scope>
    <source>
        <strain evidence="3">DSM 41636</strain>
    </source>
</reference>
<proteinExistence type="predicted"/>
<keyword evidence="2" id="KW-0238">DNA-binding</keyword>
<dbReference type="PROSITE" id="PS00552">
    <property type="entry name" value="HTH_MERR_1"/>
    <property type="match status" value="1"/>
</dbReference>
<feature type="non-terminal residue" evidence="2">
    <location>
        <position position="35"/>
    </location>
</feature>
<organism evidence="2 3">
    <name type="scientific">Streptomyces edwardsiae</name>
    <dbReference type="NCBI Taxonomy" id="3075527"/>
    <lineage>
        <taxon>Bacteria</taxon>
        <taxon>Bacillati</taxon>
        <taxon>Actinomycetota</taxon>
        <taxon>Actinomycetes</taxon>
        <taxon>Kitasatosporales</taxon>
        <taxon>Streptomycetaceae</taxon>
        <taxon>Streptomyces</taxon>
    </lineage>
</organism>
<dbReference type="GO" id="GO:0003677">
    <property type="term" value="F:DNA binding"/>
    <property type="evidence" value="ECO:0007669"/>
    <property type="project" value="UniProtKB-KW"/>
</dbReference>
<feature type="domain" description="HTH merR-type" evidence="1">
    <location>
        <begin position="1"/>
        <end position="35"/>
    </location>
</feature>
<evidence type="ECO:0000259" key="1">
    <source>
        <dbReference type="PROSITE" id="PS50937"/>
    </source>
</evidence>
<dbReference type="InterPro" id="IPR009061">
    <property type="entry name" value="DNA-bd_dom_put_sf"/>
</dbReference>
<dbReference type="InterPro" id="IPR000551">
    <property type="entry name" value="MerR-type_HTH_dom"/>
</dbReference>
<dbReference type="RefSeq" id="WP_311649409.1">
    <property type="nucleotide sequence ID" value="NZ_JAVRFA010000119.1"/>
</dbReference>
<keyword evidence="3" id="KW-1185">Reference proteome</keyword>
<sequence length="35" mass="3725">MLTVGEVAQRAGIATSAVRFYEDQGLITSVRTLGN</sequence>
<dbReference type="EMBL" id="JAVRFA010000119">
    <property type="protein sequence ID" value="MDT0399848.1"/>
    <property type="molecule type" value="Genomic_DNA"/>
</dbReference>
<evidence type="ECO:0000313" key="3">
    <source>
        <dbReference type="Proteomes" id="UP001183881"/>
    </source>
</evidence>